<dbReference type="InterPro" id="IPR044743">
    <property type="entry name" value="Ubl_USP48"/>
</dbReference>
<evidence type="ECO:0000313" key="19">
    <source>
        <dbReference type="RefSeq" id="XP_032824288.1"/>
    </source>
</evidence>
<protein>
    <recommendedName>
        <fullName evidence="13">Ubiquitin carboxyl-terminal hydrolase 48</fullName>
        <ecNumber evidence="5">3.4.19.12</ecNumber>
    </recommendedName>
</protein>
<dbReference type="PANTHER" id="PTHR24006">
    <property type="entry name" value="UBIQUITIN CARBOXYL-TERMINAL HYDROLASE"/>
    <property type="match status" value="1"/>
</dbReference>
<dbReference type="InterPro" id="IPR050164">
    <property type="entry name" value="Peptidase_C19"/>
</dbReference>
<feature type="region of interest" description="Disordered" evidence="14">
    <location>
        <begin position="664"/>
        <end position="719"/>
    </location>
</feature>
<evidence type="ECO:0000256" key="4">
    <source>
        <dbReference type="ARBA" id="ARBA00009085"/>
    </source>
</evidence>
<feature type="domain" description="USP" evidence="16">
    <location>
        <begin position="94"/>
        <end position="470"/>
    </location>
</feature>
<dbReference type="Proteomes" id="UP001318040">
    <property type="component" value="Chromosome 39"/>
</dbReference>
<keyword evidence="7" id="KW-0645">Protease</keyword>
<evidence type="ECO:0000256" key="6">
    <source>
        <dbReference type="ARBA" id="ARBA00022490"/>
    </source>
</evidence>
<dbReference type="EC" id="3.4.19.12" evidence="5"/>
<evidence type="ECO:0000259" key="17">
    <source>
        <dbReference type="PROSITE" id="PS51283"/>
    </source>
</evidence>
<dbReference type="InterPro" id="IPR000626">
    <property type="entry name" value="Ubiquitin-like_dom"/>
</dbReference>
<feature type="compositionally biased region" description="Polar residues" evidence="14">
    <location>
        <begin position="176"/>
        <end position="188"/>
    </location>
</feature>
<evidence type="ECO:0000256" key="7">
    <source>
        <dbReference type="ARBA" id="ARBA00022670"/>
    </source>
</evidence>
<name>A0AAJ7X8T4_PETMA</name>
<dbReference type="GO" id="GO:0004197">
    <property type="term" value="F:cysteine-type endopeptidase activity"/>
    <property type="evidence" value="ECO:0007669"/>
    <property type="project" value="InterPro"/>
</dbReference>
<feature type="domain" description="DUSP" evidence="17">
    <location>
        <begin position="772"/>
        <end position="885"/>
    </location>
</feature>
<dbReference type="PROSITE" id="PS00973">
    <property type="entry name" value="USP_2"/>
    <property type="match status" value="1"/>
</dbReference>
<dbReference type="PROSITE" id="PS50235">
    <property type="entry name" value="USP_3"/>
    <property type="match status" value="1"/>
</dbReference>
<dbReference type="GO" id="GO:0004843">
    <property type="term" value="F:cysteine-type deubiquitinase activity"/>
    <property type="evidence" value="ECO:0007669"/>
    <property type="project" value="UniProtKB-EC"/>
</dbReference>
<keyword evidence="9" id="KW-0833">Ubl conjugation pathway</keyword>
<dbReference type="SUPFAM" id="SSF54001">
    <property type="entry name" value="Cysteine proteinases"/>
    <property type="match status" value="1"/>
</dbReference>
<keyword evidence="12" id="KW-0539">Nucleus</keyword>
<feature type="region of interest" description="Disordered" evidence="14">
    <location>
        <begin position="944"/>
        <end position="988"/>
    </location>
</feature>
<dbReference type="FunFam" id="3.90.70.10:FF:000029">
    <property type="entry name" value="ubiquitin carboxyl-terminal hydrolase 48 isoform X1"/>
    <property type="match status" value="1"/>
</dbReference>
<proteinExistence type="inferred from homology"/>
<comment type="subcellular location">
    <subcellularLocation>
        <location evidence="3">Cytoplasm</location>
    </subcellularLocation>
    <subcellularLocation>
        <location evidence="2">Nucleus</location>
    </subcellularLocation>
</comment>
<evidence type="ECO:0000256" key="11">
    <source>
        <dbReference type="ARBA" id="ARBA00022807"/>
    </source>
</evidence>
<keyword evidence="10 19" id="KW-0378">Hydrolase</keyword>
<evidence type="ECO:0000256" key="9">
    <source>
        <dbReference type="ARBA" id="ARBA00022786"/>
    </source>
</evidence>
<evidence type="ECO:0000256" key="2">
    <source>
        <dbReference type="ARBA" id="ARBA00004123"/>
    </source>
</evidence>
<dbReference type="InterPro" id="IPR028889">
    <property type="entry name" value="USP"/>
</dbReference>
<dbReference type="GO" id="GO:0016579">
    <property type="term" value="P:protein deubiquitination"/>
    <property type="evidence" value="ECO:0007669"/>
    <property type="project" value="InterPro"/>
</dbReference>
<comment type="similarity">
    <text evidence="4">Belongs to the peptidase C19 family.</text>
</comment>
<dbReference type="PROSITE" id="PS50053">
    <property type="entry name" value="UBIQUITIN_2"/>
    <property type="match status" value="1"/>
</dbReference>
<evidence type="ECO:0000256" key="1">
    <source>
        <dbReference type="ARBA" id="ARBA00000707"/>
    </source>
</evidence>
<feature type="compositionally biased region" description="Acidic residues" evidence="14">
    <location>
        <begin position="951"/>
        <end position="960"/>
    </location>
</feature>
<dbReference type="Gene3D" id="3.90.70.10">
    <property type="entry name" value="Cysteine proteinases"/>
    <property type="match status" value="1"/>
</dbReference>
<dbReference type="InterPro" id="IPR001394">
    <property type="entry name" value="Peptidase_C19_UCH"/>
</dbReference>
<organism evidence="18 19">
    <name type="scientific">Petromyzon marinus</name>
    <name type="common">Sea lamprey</name>
    <dbReference type="NCBI Taxonomy" id="7757"/>
    <lineage>
        <taxon>Eukaryota</taxon>
        <taxon>Metazoa</taxon>
        <taxon>Chordata</taxon>
        <taxon>Craniata</taxon>
        <taxon>Vertebrata</taxon>
        <taxon>Cyclostomata</taxon>
        <taxon>Hyperoartia</taxon>
        <taxon>Petromyzontiformes</taxon>
        <taxon>Petromyzontidae</taxon>
        <taxon>Petromyzon</taxon>
    </lineage>
</organism>
<evidence type="ECO:0000256" key="5">
    <source>
        <dbReference type="ARBA" id="ARBA00012759"/>
    </source>
</evidence>
<dbReference type="InterPro" id="IPR038765">
    <property type="entry name" value="Papain-like_cys_pep_sf"/>
</dbReference>
<feature type="compositionally biased region" description="Low complexity" evidence="14">
    <location>
        <begin position="153"/>
        <end position="175"/>
    </location>
</feature>
<keyword evidence="8" id="KW-0677">Repeat</keyword>
<dbReference type="AlphaFoldDB" id="A0AAJ7X8T4"/>
<dbReference type="InterPro" id="IPR029071">
    <property type="entry name" value="Ubiquitin-like_domsf"/>
</dbReference>
<feature type="domain" description="Ubiquitin-like" evidence="15">
    <location>
        <begin position="1023"/>
        <end position="1076"/>
    </location>
</feature>
<feature type="region of interest" description="Disordered" evidence="14">
    <location>
        <begin position="153"/>
        <end position="190"/>
    </location>
</feature>
<dbReference type="InterPro" id="IPR033841">
    <property type="entry name" value="Pep_USP48"/>
</dbReference>
<evidence type="ECO:0000256" key="14">
    <source>
        <dbReference type="SAM" id="MobiDB-lite"/>
    </source>
</evidence>
<dbReference type="GO" id="GO:0006508">
    <property type="term" value="P:proteolysis"/>
    <property type="evidence" value="ECO:0007669"/>
    <property type="project" value="UniProtKB-KW"/>
</dbReference>
<dbReference type="InterPro" id="IPR018200">
    <property type="entry name" value="USP_CS"/>
</dbReference>
<sequence>MGPKARASRGTAGDRGWAWVVSVGPEAVGPAHLHLAYRLALPPCASGGPRRNCKGNPNCLVGLGEQAWLGDLNEEAFHQVDDPDTERRAKNSFVGLKNLGATCYVNTFLQVWFHNHRFRQLLYLYRPDSPSTHAGTTTSCSTTTAATATSITTKDGATTDSETTDRTTITSSASTMPQGATDSSNPAGQEQGGVCEHLQLLFALLQESERRYLDPSPFIRALGLDTAQQQDAQEFSKLLMALLEDALSRQRDSRVRDLVQSEFCGQYAYVTTCGACGHESRRPARFLELDLNIQGHKQLTDCLDEFLKEEKLEGENRYLCGRCQVKQTASRRIQLLGLPRTLNLQLLRFVFDRQTGHKKKLNSYLSFPETLDMRPYLQHGSGEGEYELSAVLIHRGVSAYSGHYIAHIRDARTGEWHKFNDDEIERVEGRHLLLGAEDDLEPSRSVGRRPKCVRGVHSSRNAYSLVYTVRGEPTPTAQDTTLPEWLAEKVRADNRAFEEWCEEMSAMRQQSIAEGRAKHSEVRSLYALLPADNASEFEFVGTAWLRQWLTDSACVRALDNAAFVCTHGALSPHHVGSVKRISRGAANALYHKYGGGPRLTEASLCRDCVVERCRVLQLKSRLSDDYRTVSTLLKSSLPPGEAFWVGKVSLRSWRLLVIGQFEDKEEESKPSNGGGERSSDEAEPEPAESVPAGARTARSSAEEDGGFNDEVLCPHGGLSTREGERRLVSAEVWHKLRGYFPSAPEFRSDAQPCAQCQRLEREGEETGEMQRMIATEQKGALTALFQDKGRPTLQPWPQDTETLYVVSQYFLDEWRKFIRRPTRASPVFSVGNSTLLCPHSGLMFTPDSVSHEDASLLALVWPPEWDVISRSFQVDLAITITRRPCGEGSSEAASAYITQPGVCVECQAARRSQQQRDQQEYTQATVYVRKVVKDFKVMKEAVPELTQSGSEPEEVMEGTDEGVQGEKDPDFSQANGLKRRRVSPLEGPGSAAAAAAAAEAAAAAAVRRSARHRRVRGEKGLVVSARQTLRELKIQIMHAFSVAPFDQNLSVDGRILSDDSASLGHLGVLPNSVILLQADEPIADYSSIDDITQVCLPEEGFKGTGLLGH</sequence>
<dbReference type="GO" id="GO:0005829">
    <property type="term" value="C:cytosol"/>
    <property type="evidence" value="ECO:0007669"/>
    <property type="project" value="TreeGrafter"/>
</dbReference>
<keyword evidence="11" id="KW-0788">Thiol protease</keyword>
<comment type="catalytic activity">
    <reaction evidence="1">
        <text>Thiol-dependent hydrolysis of ester, thioester, amide, peptide and isopeptide bonds formed by the C-terminal Gly of ubiquitin (a 76-residue protein attached to proteins as an intracellular targeting signal).</text>
        <dbReference type="EC" id="3.4.19.12"/>
    </reaction>
</comment>
<evidence type="ECO:0000256" key="10">
    <source>
        <dbReference type="ARBA" id="ARBA00022801"/>
    </source>
</evidence>
<accession>A0AAJ7X8T4</accession>
<evidence type="ECO:0000256" key="8">
    <source>
        <dbReference type="ARBA" id="ARBA00022737"/>
    </source>
</evidence>
<evidence type="ECO:0000313" key="18">
    <source>
        <dbReference type="Proteomes" id="UP001318040"/>
    </source>
</evidence>
<dbReference type="CDD" id="cd01795">
    <property type="entry name" value="Ubl_USP48"/>
    <property type="match status" value="1"/>
</dbReference>
<keyword evidence="6" id="KW-0963">Cytoplasm</keyword>
<dbReference type="PROSITE" id="PS51283">
    <property type="entry name" value="DUSP"/>
    <property type="match status" value="1"/>
</dbReference>
<evidence type="ECO:0000259" key="15">
    <source>
        <dbReference type="PROSITE" id="PS50053"/>
    </source>
</evidence>
<reference evidence="19" key="1">
    <citation type="submission" date="2025-08" db="UniProtKB">
        <authorList>
            <consortium name="RefSeq"/>
        </authorList>
    </citation>
    <scope>IDENTIFICATION</scope>
    <source>
        <tissue evidence="19">Sperm</tissue>
    </source>
</reference>
<evidence type="ECO:0000256" key="3">
    <source>
        <dbReference type="ARBA" id="ARBA00004496"/>
    </source>
</evidence>
<dbReference type="RefSeq" id="XP_032824288.1">
    <property type="nucleotide sequence ID" value="XM_032968397.1"/>
</dbReference>
<gene>
    <name evidence="19" type="primary">USP48</name>
</gene>
<keyword evidence="18" id="KW-1185">Reference proteome</keyword>
<evidence type="ECO:0000256" key="13">
    <source>
        <dbReference type="ARBA" id="ARBA00035173"/>
    </source>
</evidence>
<dbReference type="PANTHER" id="PTHR24006:SF722">
    <property type="entry name" value="UBIQUITIN CARBOXYL-TERMINAL HYDROLASE 48"/>
    <property type="match status" value="1"/>
</dbReference>
<dbReference type="Pfam" id="PF00443">
    <property type="entry name" value="UCH"/>
    <property type="match status" value="1"/>
</dbReference>
<evidence type="ECO:0000256" key="12">
    <source>
        <dbReference type="ARBA" id="ARBA00023242"/>
    </source>
</evidence>
<dbReference type="InterPro" id="IPR006615">
    <property type="entry name" value="Pept_C19_DUSP"/>
</dbReference>
<dbReference type="CTD" id="84196"/>
<dbReference type="SUPFAM" id="SSF54236">
    <property type="entry name" value="Ubiquitin-like"/>
    <property type="match status" value="1"/>
</dbReference>
<evidence type="ECO:0000259" key="16">
    <source>
        <dbReference type="PROSITE" id="PS50235"/>
    </source>
</evidence>
<dbReference type="GO" id="GO:0005634">
    <property type="term" value="C:nucleus"/>
    <property type="evidence" value="ECO:0007669"/>
    <property type="project" value="UniProtKB-SubCell"/>
</dbReference>
<dbReference type="CDD" id="cd02668">
    <property type="entry name" value="Peptidase_C19L"/>
    <property type="match status" value="1"/>
</dbReference>